<feature type="chain" id="PRO_5044250646" description="Alginate export domain-containing protein" evidence="1">
    <location>
        <begin position="19"/>
        <end position="432"/>
    </location>
</feature>
<evidence type="ECO:0000313" key="3">
    <source>
        <dbReference type="Proteomes" id="UP000218385"/>
    </source>
</evidence>
<evidence type="ECO:0000256" key="1">
    <source>
        <dbReference type="SAM" id="SignalP"/>
    </source>
</evidence>
<keyword evidence="1" id="KW-0732">Signal</keyword>
<evidence type="ECO:0000313" key="2">
    <source>
        <dbReference type="EMBL" id="ATE80574.1"/>
    </source>
</evidence>
<name>A0AB33EJX6_9PSED</name>
<gene>
    <name evidence="2" type="ORF">CNN82_17715</name>
</gene>
<dbReference type="EMBL" id="CP023466">
    <property type="protein sequence ID" value="ATE80574.1"/>
    <property type="molecule type" value="Genomic_DNA"/>
</dbReference>
<organism evidence="2 3">
    <name type="scientific">Pseudomonas frederiksbergensis</name>
    <dbReference type="NCBI Taxonomy" id="104087"/>
    <lineage>
        <taxon>Bacteria</taxon>
        <taxon>Pseudomonadati</taxon>
        <taxon>Pseudomonadota</taxon>
        <taxon>Gammaproteobacteria</taxon>
        <taxon>Pseudomonadales</taxon>
        <taxon>Pseudomonadaceae</taxon>
        <taxon>Pseudomonas</taxon>
    </lineage>
</organism>
<reference evidence="2 3" key="1">
    <citation type="submission" date="2017-09" db="EMBL/GenBank/DDBJ databases">
        <title>Complete Genome sequence of Lysobacter capsici KNU-15.</title>
        <authorList>
            <person name="Kim M.-C."/>
            <person name="Yi H."/>
            <person name="Lee D.-W."/>
            <person name="Shin J.-H."/>
        </authorList>
    </citation>
    <scope>NUCLEOTIDE SEQUENCE [LARGE SCALE GENOMIC DNA]</scope>
    <source>
        <strain evidence="2 3">KNU-15</strain>
    </source>
</reference>
<dbReference type="AlphaFoldDB" id="A0AB33EJX6"/>
<feature type="signal peptide" evidence="1">
    <location>
        <begin position="1"/>
        <end position="18"/>
    </location>
</feature>
<sequence>MVSLLAFSASLWVGQAQAYELYSQGDDTLNAEVTTYLGAFKSQKSYNQMGNRKTGSVSWQEAATKYGFKGTYGLGANGLLYGSLKGITTGTWGDGDPAGWSIGGERRTNLEEAYLGWKSAELFPALGKNGIDLSLGRQGLVIGDGFIIKNDGFNMGAGGGSSFDRGGAYYLGLRQSYGQSAILRLGGTEGWRSDMAWLKSANPIQAETSLALLNLEHISPDNTFALLYVHGLDVNDRLASASQSQRKDLDQYSFRVKTNAGNPNVFLSSELTFQDKRQNAQAGYGEAGYTFADLPWSPTLSYRYARYSEHYDALFSGFYRGYGTWVQGEVAGNYAGAFNSNAAIQNVGLKLKPSETLKLGAQFFDLKTVNTRNYDFSGRELDLFAEWTPTPTYYISPMLGFYKPDKRAGEGGSQLGGDGLNTYLQLMVGIYF</sequence>
<dbReference type="Proteomes" id="UP000218385">
    <property type="component" value="Chromosome"/>
</dbReference>
<protein>
    <recommendedName>
        <fullName evidence="4">Alginate export domain-containing protein</fullName>
    </recommendedName>
</protein>
<evidence type="ECO:0008006" key="4">
    <source>
        <dbReference type="Google" id="ProtNLM"/>
    </source>
</evidence>
<accession>A0AB33EJX6</accession>
<proteinExistence type="predicted"/>